<dbReference type="AlphaFoldDB" id="A0A1L8R505"/>
<dbReference type="Proteomes" id="UP000182835">
    <property type="component" value="Unassembled WGS sequence"/>
</dbReference>
<gene>
    <name evidence="1" type="ORF">RU96_GL000593</name>
</gene>
<proteinExistence type="predicted"/>
<accession>A0A1L8R505</accession>
<evidence type="ECO:0000313" key="1">
    <source>
        <dbReference type="EMBL" id="OJG14839.1"/>
    </source>
</evidence>
<dbReference type="RefSeq" id="WP_071865123.1">
    <property type="nucleotide sequence ID" value="NZ_JBHLVQ010000002.1"/>
</dbReference>
<name>A0A1L8R505_9ENTE</name>
<reference evidence="1 2" key="1">
    <citation type="submission" date="2014-12" db="EMBL/GenBank/DDBJ databases">
        <title>Draft genome sequences of 29 type strains of Enterococci.</title>
        <authorList>
            <person name="Zhong Z."/>
            <person name="Sun Z."/>
            <person name="Liu W."/>
            <person name="Zhang W."/>
            <person name="Zhang H."/>
        </authorList>
    </citation>
    <scope>NUCLEOTIDE SEQUENCE [LARGE SCALE GENOMIC DNA]</scope>
    <source>
        <strain evidence="1 2">DSM 21207</strain>
    </source>
</reference>
<dbReference type="STRING" id="317010.RU96_GL000593"/>
<dbReference type="EMBL" id="JXKG01000013">
    <property type="protein sequence ID" value="OJG14839.1"/>
    <property type="molecule type" value="Genomic_DNA"/>
</dbReference>
<protein>
    <submittedName>
        <fullName evidence="1">Uncharacterized protein</fullName>
    </submittedName>
</protein>
<evidence type="ECO:0000313" key="2">
    <source>
        <dbReference type="Proteomes" id="UP000182835"/>
    </source>
</evidence>
<organism evidence="1 2">
    <name type="scientific">Enterococcus canintestini</name>
    <dbReference type="NCBI Taxonomy" id="317010"/>
    <lineage>
        <taxon>Bacteria</taxon>
        <taxon>Bacillati</taxon>
        <taxon>Bacillota</taxon>
        <taxon>Bacilli</taxon>
        <taxon>Lactobacillales</taxon>
        <taxon>Enterococcaceae</taxon>
        <taxon>Enterococcus</taxon>
    </lineage>
</organism>
<sequence>MKLTVLQILELETGLFELSEKELPIATSLKINQAITNLGAVTHSIRETAKPILELEQNQQNEKLKELYQEEMGVDLPQVSTTDFGEITIRARTLHQLSPILKEEETSDEN</sequence>
<dbReference type="OrthoDB" id="9914421at2"/>
<comment type="caution">
    <text evidence="1">The sequence shown here is derived from an EMBL/GenBank/DDBJ whole genome shotgun (WGS) entry which is preliminary data.</text>
</comment>